<dbReference type="PANTHER" id="PTHR42988:SF2">
    <property type="entry name" value="CYCLIC NUCLEOTIDE PHOSPHODIESTERASE CBUA0032-RELATED"/>
    <property type="match status" value="1"/>
</dbReference>
<dbReference type="InterPro" id="IPR004843">
    <property type="entry name" value="Calcineurin-like_PHP"/>
</dbReference>
<keyword evidence="1" id="KW-0479">Metal-binding</keyword>
<comment type="similarity">
    <text evidence="4">Belongs to the cyclic nucleotide phosphodiesterase class-III family.</text>
</comment>
<name>A0ABV7T560_9GAMM</name>
<keyword evidence="3" id="KW-0408">Iron</keyword>
<keyword evidence="7" id="KW-1185">Reference proteome</keyword>
<evidence type="ECO:0000313" key="6">
    <source>
        <dbReference type="EMBL" id="MFC3607712.1"/>
    </source>
</evidence>
<proteinExistence type="inferred from homology"/>
<gene>
    <name evidence="6" type="primary">cpdA</name>
    <name evidence="6" type="ORF">ACFOMF_07990</name>
</gene>
<evidence type="ECO:0000256" key="4">
    <source>
        <dbReference type="ARBA" id="ARBA00025742"/>
    </source>
</evidence>
<dbReference type="GO" id="GO:0004115">
    <property type="term" value="F:3',5'-cyclic-AMP phosphodiesterase activity"/>
    <property type="evidence" value="ECO:0007669"/>
    <property type="project" value="UniProtKB-EC"/>
</dbReference>
<reference evidence="7" key="1">
    <citation type="journal article" date="2019" name="Int. J. Syst. Evol. Microbiol.">
        <title>The Global Catalogue of Microorganisms (GCM) 10K type strain sequencing project: providing services to taxonomists for standard genome sequencing and annotation.</title>
        <authorList>
            <consortium name="The Broad Institute Genomics Platform"/>
            <consortium name="The Broad Institute Genome Sequencing Center for Infectious Disease"/>
            <person name="Wu L."/>
            <person name="Ma J."/>
        </authorList>
    </citation>
    <scope>NUCLEOTIDE SEQUENCE [LARGE SCALE GENOMIC DNA]</scope>
    <source>
        <strain evidence="7">KCTC 42447</strain>
    </source>
</reference>
<sequence>MAVSKANRILELVQITDSHLFADAHEKLLGLETRYSLERVVDQVLVERPRIDLVLATGDLSQDGSPRSYELFREQTRRIGAPKRWCPGNHDDRAAMLEASRGSDLMQPVVDLDGWRIILLDSLVPGAVFGQLEDDQLQLLESALTGAAGRHCLICLHHHPVDIGSRWMDAIGLRNADRLFAVIRQHHQVRGLIWGHVHQAFDAEREGVRLLASPSTCMQFEPGSEDFQIGAEAPGYRWLRLHPDGQIETAVSRVAGLVFEPEDGVKGY</sequence>
<dbReference type="SUPFAM" id="SSF56300">
    <property type="entry name" value="Metallo-dependent phosphatases"/>
    <property type="match status" value="1"/>
</dbReference>
<feature type="domain" description="Calcineurin-like phosphoesterase" evidence="5">
    <location>
        <begin position="13"/>
        <end position="199"/>
    </location>
</feature>
<evidence type="ECO:0000313" key="7">
    <source>
        <dbReference type="Proteomes" id="UP001595630"/>
    </source>
</evidence>
<organism evidence="6 7">
    <name type="scientific">Stutzerimonas tarimensis</name>
    <dbReference type="NCBI Taxonomy" id="1507735"/>
    <lineage>
        <taxon>Bacteria</taxon>
        <taxon>Pseudomonadati</taxon>
        <taxon>Pseudomonadota</taxon>
        <taxon>Gammaproteobacteria</taxon>
        <taxon>Pseudomonadales</taxon>
        <taxon>Pseudomonadaceae</taxon>
        <taxon>Stutzerimonas</taxon>
    </lineage>
</organism>
<dbReference type="EMBL" id="JBHRXZ010000017">
    <property type="protein sequence ID" value="MFC3607712.1"/>
    <property type="molecule type" value="Genomic_DNA"/>
</dbReference>
<accession>A0ABV7T560</accession>
<protein>
    <submittedName>
        <fullName evidence="6">3',5'-cyclic-AMP phosphodiesterase</fullName>
        <ecNumber evidence="6">3.1.4.53</ecNumber>
    </submittedName>
</protein>
<evidence type="ECO:0000259" key="5">
    <source>
        <dbReference type="Pfam" id="PF00149"/>
    </source>
</evidence>
<dbReference type="InterPro" id="IPR029052">
    <property type="entry name" value="Metallo-depent_PP-like"/>
</dbReference>
<dbReference type="InterPro" id="IPR026575">
    <property type="entry name" value="GpdQ/CpdA-like"/>
</dbReference>
<dbReference type="Proteomes" id="UP001595630">
    <property type="component" value="Unassembled WGS sequence"/>
</dbReference>
<dbReference type="InterPro" id="IPR050884">
    <property type="entry name" value="CNP_phosphodiesterase-III"/>
</dbReference>
<dbReference type="Pfam" id="PF00149">
    <property type="entry name" value="Metallophos"/>
    <property type="match status" value="1"/>
</dbReference>
<dbReference type="RefSeq" id="WP_386363356.1">
    <property type="nucleotide sequence ID" value="NZ_JBHRXZ010000017.1"/>
</dbReference>
<dbReference type="NCBIfam" id="NF008359">
    <property type="entry name" value="PRK11148.1"/>
    <property type="match status" value="1"/>
</dbReference>
<dbReference type="EC" id="3.1.4.53" evidence="6"/>
<dbReference type="PANTHER" id="PTHR42988">
    <property type="entry name" value="PHOSPHOHYDROLASE"/>
    <property type="match status" value="1"/>
</dbReference>
<evidence type="ECO:0000256" key="3">
    <source>
        <dbReference type="ARBA" id="ARBA00023004"/>
    </source>
</evidence>
<comment type="caution">
    <text evidence="6">The sequence shown here is derived from an EMBL/GenBank/DDBJ whole genome shotgun (WGS) entry which is preliminary data.</text>
</comment>
<dbReference type="CDD" id="cd07402">
    <property type="entry name" value="MPP_GpdQ"/>
    <property type="match status" value="1"/>
</dbReference>
<evidence type="ECO:0000256" key="2">
    <source>
        <dbReference type="ARBA" id="ARBA00022801"/>
    </source>
</evidence>
<evidence type="ECO:0000256" key="1">
    <source>
        <dbReference type="ARBA" id="ARBA00022723"/>
    </source>
</evidence>
<dbReference type="Gene3D" id="3.60.21.10">
    <property type="match status" value="1"/>
</dbReference>
<keyword evidence="2 6" id="KW-0378">Hydrolase</keyword>